<proteinExistence type="predicted"/>
<sequence>MAENPRFSTFPLNRGKFGRFSRGKISAKTFIQWAASLHDAAELAYIREISWAKERSFPSHEYIILVFGDKFHPNVIYDTALRFERDTESWFKIFGSLCGSNYNDTVSKWSSAHDAQNSGDRIIAHIAVNRTDIDLRHIAILLEVVGKAADLYRVWSFNCWWYAGCLRRNLARTIGSKRCRFQIPPHKEGQIEKFTEFLAGSTAVDEWDAMTFFRFQAFSHLATIERASWDNTDLKEATKYIEAYFEIRVLGKFEGAFSQTEGLQKTPASAPPAAELAGALEPPDRGDIAASLRSSQTRTSAANSQTEDPFLQDVASLHDIEALAWRGPVLDGTYRIQNLFSGRLVCVPDIQHSTFLRTTPKLHRTTMLRIESCRDGGLTFSCLDSHQRIEANFLKVGDVIAGYNTAYEIPEISHFKTREIEETGIYTISPLFSTLFWGLSDGEEDTVVLQSDPHDSRNHWRFINISEWQDNKI</sequence>
<name>A0A067PUA9_9AGAM</name>
<reference evidence="3" key="1">
    <citation type="journal article" date="2014" name="Proc. Natl. Acad. Sci. U.S.A.">
        <title>Extensive sampling of basidiomycete genomes demonstrates inadequacy of the white-rot/brown-rot paradigm for wood decay fungi.</title>
        <authorList>
            <person name="Riley R."/>
            <person name="Salamov A.A."/>
            <person name="Brown D.W."/>
            <person name="Nagy L.G."/>
            <person name="Floudas D."/>
            <person name="Held B.W."/>
            <person name="Levasseur A."/>
            <person name="Lombard V."/>
            <person name="Morin E."/>
            <person name="Otillar R."/>
            <person name="Lindquist E.A."/>
            <person name="Sun H."/>
            <person name="LaButti K.M."/>
            <person name="Schmutz J."/>
            <person name="Jabbour D."/>
            <person name="Luo H."/>
            <person name="Baker S.E."/>
            <person name="Pisabarro A.G."/>
            <person name="Walton J.D."/>
            <person name="Blanchette R.A."/>
            <person name="Henrissat B."/>
            <person name="Martin F."/>
            <person name="Cullen D."/>
            <person name="Hibbett D.S."/>
            <person name="Grigoriev I.V."/>
        </authorList>
    </citation>
    <scope>NUCLEOTIDE SEQUENCE [LARGE SCALE GENOMIC DNA]</scope>
    <source>
        <strain evidence="3">MUCL 33604</strain>
    </source>
</reference>
<keyword evidence="3" id="KW-1185">Reference proteome</keyword>
<evidence type="ECO:0000313" key="2">
    <source>
        <dbReference type="EMBL" id="KDQ58403.1"/>
    </source>
</evidence>
<organism evidence="2 3">
    <name type="scientific">Jaapia argillacea MUCL 33604</name>
    <dbReference type="NCBI Taxonomy" id="933084"/>
    <lineage>
        <taxon>Eukaryota</taxon>
        <taxon>Fungi</taxon>
        <taxon>Dikarya</taxon>
        <taxon>Basidiomycota</taxon>
        <taxon>Agaricomycotina</taxon>
        <taxon>Agaricomycetes</taxon>
        <taxon>Agaricomycetidae</taxon>
        <taxon>Jaapiales</taxon>
        <taxon>Jaapiaceae</taxon>
        <taxon>Jaapia</taxon>
    </lineage>
</organism>
<dbReference type="AlphaFoldDB" id="A0A067PUA9"/>
<dbReference type="InParanoid" id="A0A067PUA9"/>
<feature type="region of interest" description="Disordered" evidence="1">
    <location>
        <begin position="262"/>
        <end position="281"/>
    </location>
</feature>
<feature type="compositionally biased region" description="Low complexity" evidence="1">
    <location>
        <begin position="267"/>
        <end position="281"/>
    </location>
</feature>
<evidence type="ECO:0000256" key="1">
    <source>
        <dbReference type="SAM" id="MobiDB-lite"/>
    </source>
</evidence>
<gene>
    <name evidence="2" type="ORF">JAAARDRAFT_78157</name>
</gene>
<protein>
    <submittedName>
        <fullName evidence="2">Uncharacterized protein</fullName>
    </submittedName>
</protein>
<dbReference type="HOGENOM" id="CLU_041448_2_0_1"/>
<accession>A0A067PUA9</accession>
<dbReference type="Proteomes" id="UP000027265">
    <property type="component" value="Unassembled WGS sequence"/>
</dbReference>
<dbReference type="EMBL" id="KL197717">
    <property type="protein sequence ID" value="KDQ58403.1"/>
    <property type="molecule type" value="Genomic_DNA"/>
</dbReference>
<evidence type="ECO:0000313" key="3">
    <source>
        <dbReference type="Proteomes" id="UP000027265"/>
    </source>
</evidence>